<evidence type="ECO:0000313" key="12">
    <source>
        <dbReference type="EMBL" id="MEX3737086.1"/>
    </source>
</evidence>
<evidence type="ECO:0000256" key="6">
    <source>
        <dbReference type="ARBA" id="ARBA00022729"/>
    </source>
</evidence>
<keyword evidence="6" id="KW-0732">Signal</keyword>
<dbReference type="SMART" id="SM00062">
    <property type="entry name" value="PBPb"/>
    <property type="match status" value="1"/>
</dbReference>
<keyword evidence="8 10" id="KW-1133">Transmembrane helix</keyword>
<keyword evidence="9 10" id="KW-0472">Membrane</keyword>
<feature type="transmembrane region" description="Helical" evidence="10">
    <location>
        <begin position="438"/>
        <end position="458"/>
    </location>
</feature>
<keyword evidence="13" id="KW-1185">Reference proteome</keyword>
<dbReference type="Gene3D" id="1.10.3720.10">
    <property type="entry name" value="MetI-like"/>
    <property type="match status" value="1"/>
</dbReference>
<evidence type="ECO:0000313" key="13">
    <source>
        <dbReference type="Proteomes" id="UP001558474"/>
    </source>
</evidence>
<keyword evidence="5 10" id="KW-0812">Transmembrane</keyword>
<evidence type="ECO:0000256" key="10">
    <source>
        <dbReference type="RuleBase" id="RU363032"/>
    </source>
</evidence>
<dbReference type="NCBIfam" id="TIGR01726">
    <property type="entry name" value="HEQRo_perm_3TM"/>
    <property type="match status" value="1"/>
</dbReference>
<dbReference type="Proteomes" id="UP001558474">
    <property type="component" value="Unassembled WGS sequence"/>
</dbReference>
<dbReference type="PROSITE" id="PS01039">
    <property type="entry name" value="SBP_BACTERIAL_3"/>
    <property type="match status" value="1"/>
</dbReference>
<comment type="similarity">
    <text evidence="10">Belongs to the binding-protein-dependent transport system permease family.</text>
</comment>
<evidence type="ECO:0000256" key="7">
    <source>
        <dbReference type="ARBA" id="ARBA00022970"/>
    </source>
</evidence>
<dbReference type="InterPro" id="IPR043429">
    <property type="entry name" value="ArtM/GltK/GlnP/TcyL/YhdX-like"/>
</dbReference>
<dbReference type="SUPFAM" id="SSF161098">
    <property type="entry name" value="MetI-like"/>
    <property type="match status" value="1"/>
</dbReference>
<feature type="transmembrane region" description="Helical" evidence="10">
    <location>
        <begin position="309"/>
        <end position="330"/>
    </location>
</feature>
<name>A0ABV3V715_9MYCO</name>
<dbReference type="CDD" id="cd06261">
    <property type="entry name" value="TM_PBP2"/>
    <property type="match status" value="1"/>
</dbReference>
<comment type="similarity">
    <text evidence="2">Belongs to the bacterial solute-binding protein 3 family.</text>
</comment>
<evidence type="ECO:0000256" key="2">
    <source>
        <dbReference type="ARBA" id="ARBA00010333"/>
    </source>
</evidence>
<keyword evidence="3 10" id="KW-0813">Transport</keyword>
<keyword evidence="4" id="KW-1003">Cell membrane</keyword>
<reference evidence="12 13" key="1">
    <citation type="submission" date="2024-04" db="EMBL/GenBank/DDBJ databases">
        <title>Genomic Markers of Mycobacteria.</title>
        <authorList>
            <person name="Soliman M.S."/>
            <person name="Elkholy A."/>
            <person name="Soliman N.S."/>
            <person name="Abbas A."/>
            <person name="Khayrat S."/>
            <person name="Shawky S."/>
        </authorList>
    </citation>
    <scope>NUCLEOTIDE SEQUENCE [LARGE SCALE GENOMIC DNA]</scope>
    <source>
        <strain evidence="12 13">Egy-CU-AM5</strain>
    </source>
</reference>
<evidence type="ECO:0000256" key="3">
    <source>
        <dbReference type="ARBA" id="ARBA00022448"/>
    </source>
</evidence>
<evidence type="ECO:0000256" key="9">
    <source>
        <dbReference type="ARBA" id="ARBA00023136"/>
    </source>
</evidence>
<dbReference type="InterPro" id="IPR035906">
    <property type="entry name" value="MetI-like_sf"/>
</dbReference>
<dbReference type="SUPFAM" id="SSF53850">
    <property type="entry name" value="Periplasmic binding protein-like II"/>
    <property type="match status" value="1"/>
</dbReference>
<dbReference type="RefSeq" id="WP_221766997.1">
    <property type="nucleotide sequence ID" value="NZ_JAQYXM010000001.1"/>
</dbReference>
<keyword evidence="7" id="KW-0029">Amino-acid transport</keyword>
<gene>
    <name evidence="12" type="ORF">ABFW12_02440</name>
</gene>
<evidence type="ECO:0000256" key="5">
    <source>
        <dbReference type="ARBA" id="ARBA00022692"/>
    </source>
</evidence>
<organism evidence="12 13">
    <name type="scientific">Mycolicibacterium porcinum</name>
    <dbReference type="NCBI Taxonomy" id="39693"/>
    <lineage>
        <taxon>Bacteria</taxon>
        <taxon>Bacillati</taxon>
        <taxon>Actinomycetota</taxon>
        <taxon>Actinomycetes</taxon>
        <taxon>Mycobacteriales</taxon>
        <taxon>Mycobacteriaceae</taxon>
        <taxon>Mycolicibacterium</taxon>
    </lineage>
</organism>
<evidence type="ECO:0000259" key="11">
    <source>
        <dbReference type="PROSITE" id="PS50928"/>
    </source>
</evidence>
<evidence type="ECO:0000256" key="4">
    <source>
        <dbReference type="ARBA" id="ARBA00022475"/>
    </source>
</evidence>
<dbReference type="Pfam" id="PF00528">
    <property type="entry name" value="BPD_transp_1"/>
    <property type="match status" value="1"/>
</dbReference>
<dbReference type="Gene3D" id="3.40.190.10">
    <property type="entry name" value="Periplasmic binding protein-like II"/>
    <property type="match status" value="2"/>
</dbReference>
<dbReference type="PROSITE" id="PS50928">
    <property type="entry name" value="ABC_TM1"/>
    <property type="match status" value="1"/>
</dbReference>
<comment type="caution">
    <text evidence="12">The sequence shown here is derived from an EMBL/GenBank/DDBJ whole genome shotgun (WGS) entry which is preliminary data.</text>
</comment>
<dbReference type="Pfam" id="PF00497">
    <property type="entry name" value="SBP_bac_3"/>
    <property type="match status" value="1"/>
</dbReference>
<dbReference type="InterPro" id="IPR000515">
    <property type="entry name" value="MetI-like"/>
</dbReference>
<protein>
    <submittedName>
        <fullName evidence="12">ABC transporter permease subunit</fullName>
    </submittedName>
</protein>
<feature type="transmembrane region" description="Helical" evidence="10">
    <location>
        <begin position="275"/>
        <end position="297"/>
    </location>
</feature>
<proteinExistence type="inferred from homology"/>
<dbReference type="InterPro" id="IPR010065">
    <property type="entry name" value="AA_ABC_transptr_permease_3TM"/>
</dbReference>
<dbReference type="EMBL" id="JBDLOU010000003">
    <property type="protein sequence ID" value="MEX3737086.1"/>
    <property type="molecule type" value="Genomic_DNA"/>
</dbReference>
<feature type="domain" description="ABC transmembrane type-1" evidence="11">
    <location>
        <begin position="271"/>
        <end position="459"/>
    </location>
</feature>
<comment type="subcellular location">
    <subcellularLocation>
        <location evidence="1 10">Cell membrane</location>
        <topology evidence="1 10">Multi-pass membrane protein</topology>
    </subcellularLocation>
</comment>
<sequence length="472" mass="50513">MLAACGGKAGNTDEPLKSAGVLRVGTEGVYSPFSYHDTATGQLVGYDVDVARAVGDKLGVRVEFVETPWDSIFAALEANRFDVVANEVTISPERQAKYDLSQPYSIGEGVIVTRADDNSIKTLADLKGKVAAENATSNWSEIARKAGARVEAVEGFTQAIKLLNQGRVDVVVNDSIAVYAYLAETNDTSVKIAGTVGEKSEQGFAARKDSGLLPELNTALDELRADGTLAAISQKYLKANASGAPAEGAPAPRSTWKLIADNLWPLAKAALTMTIPLTIISFAIGLVIALAVALARLSPNVVLSNIARFYISIIRGTPLLVQLFIVFFALPEFGVKIDPFPAAVIAFSLNVGGYAAEIIRSAIQSIPKGQWEAAETIGLNYTGTLRRIILPQAARVAVPPLSNTLISLVKDTSLASTILVTELLRQAQIVAAPTFEFFALYGTAAIYYWVICLVLSFGQSRLERRLERHVAR</sequence>
<dbReference type="InterPro" id="IPR018313">
    <property type="entry name" value="SBP_3_CS"/>
</dbReference>
<evidence type="ECO:0000256" key="1">
    <source>
        <dbReference type="ARBA" id="ARBA00004651"/>
    </source>
</evidence>
<dbReference type="PANTHER" id="PTHR30614:SF0">
    <property type="entry name" value="L-CYSTINE TRANSPORT SYSTEM PERMEASE PROTEIN TCYL"/>
    <property type="match status" value="1"/>
</dbReference>
<evidence type="ECO:0000256" key="8">
    <source>
        <dbReference type="ARBA" id="ARBA00022989"/>
    </source>
</evidence>
<dbReference type="InterPro" id="IPR001638">
    <property type="entry name" value="Solute-binding_3/MltF_N"/>
</dbReference>
<dbReference type="PANTHER" id="PTHR30614">
    <property type="entry name" value="MEMBRANE COMPONENT OF AMINO ACID ABC TRANSPORTER"/>
    <property type="match status" value="1"/>
</dbReference>
<dbReference type="CDD" id="cd13711">
    <property type="entry name" value="PBP2_Ngo0372_TcyA"/>
    <property type="match status" value="1"/>
</dbReference>
<accession>A0ABV3V715</accession>